<keyword evidence="4 7" id="KW-1133">Transmembrane helix</keyword>
<feature type="compositionally biased region" description="Low complexity" evidence="6">
    <location>
        <begin position="57"/>
        <end position="71"/>
    </location>
</feature>
<evidence type="ECO:0000256" key="6">
    <source>
        <dbReference type="SAM" id="MobiDB-lite"/>
    </source>
</evidence>
<keyword evidence="9" id="KW-1185">Reference proteome</keyword>
<evidence type="ECO:0000313" key="9">
    <source>
        <dbReference type="Proteomes" id="UP000534677"/>
    </source>
</evidence>
<protein>
    <recommendedName>
        <fullName evidence="10">Conjugal transfer protein TrbI</fullName>
    </recommendedName>
</protein>
<feature type="compositionally biased region" description="Low complexity" evidence="6">
    <location>
        <begin position="103"/>
        <end position="129"/>
    </location>
</feature>
<proteinExistence type="inferred from homology"/>
<feature type="region of interest" description="Disordered" evidence="6">
    <location>
        <begin position="166"/>
        <end position="188"/>
    </location>
</feature>
<accession>A0ABR6THE0</accession>
<evidence type="ECO:0000256" key="2">
    <source>
        <dbReference type="ARBA" id="ARBA00010265"/>
    </source>
</evidence>
<dbReference type="EMBL" id="JAAXCZ010000026">
    <property type="protein sequence ID" value="MBC2385349.1"/>
    <property type="molecule type" value="Genomic_DNA"/>
</dbReference>
<feature type="region of interest" description="Disordered" evidence="6">
    <location>
        <begin position="88"/>
        <end position="132"/>
    </location>
</feature>
<name>A0ABR6THE0_9PSED</name>
<evidence type="ECO:0000256" key="5">
    <source>
        <dbReference type="ARBA" id="ARBA00023136"/>
    </source>
</evidence>
<dbReference type="RefSeq" id="WP_185710799.1">
    <property type="nucleotide sequence ID" value="NZ_JAAXCZ010000026.1"/>
</dbReference>
<gene>
    <name evidence="8" type="ORF">HF209_30815</name>
</gene>
<keyword evidence="5 7" id="KW-0472">Membrane</keyword>
<organism evidence="8 9">
    <name type="scientific">Pseudomonas cremoris</name>
    <dbReference type="NCBI Taxonomy" id="2724178"/>
    <lineage>
        <taxon>Bacteria</taxon>
        <taxon>Pseudomonadati</taxon>
        <taxon>Pseudomonadota</taxon>
        <taxon>Gammaproteobacteria</taxon>
        <taxon>Pseudomonadales</taxon>
        <taxon>Pseudomonadaceae</taxon>
        <taxon>Pseudomonas</taxon>
    </lineage>
</organism>
<feature type="transmembrane region" description="Helical" evidence="7">
    <location>
        <begin position="25"/>
        <end position="44"/>
    </location>
</feature>
<feature type="region of interest" description="Disordered" evidence="6">
    <location>
        <begin position="53"/>
        <end position="74"/>
    </location>
</feature>
<evidence type="ECO:0000256" key="7">
    <source>
        <dbReference type="SAM" id="Phobius"/>
    </source>
</evidence>
<dbReference type="Pfam" id="PF03743">
    <property type="entry name" value="TrbI"/>
    <property type="match status" value="1"/>
</dbReference>
<evidence type="ECO:0000256" key="4">
    <source>
        <dbReference type="ARBA" id="ARBA00022989"/>
    </source>
</evidence>
<dbReference type="InterPro" id="IPR005498">
    <property type="entry name" value="T4SS_VirB10/TraB/TrbI"/>
</dbReference>
<evidence type="ECO:0000256" key="1">
    <source>
        <dbReference type="ARBA" id="ARBA00004167"/>
    </source>
</evidence>
<reference evidence="8 9" key="1">
    <citation type="submission" date="2020-04" db="EMBL/GenBank/DDBJ databases">
        <title>Pseudomonas crami sp. nov., a novel proteolytic bacterial species isolated from cream.</title>
        <authorList>
            <person name="Hofmann K."/>
            <person name="Woller A."/>
            <person name="Huptas C."/>
            <person name="Wenning M."/>
            <person name="Scherer S."/>
            <person name="Doll E.V."/>
        </authorList>
    </citation>
    <scope>NUCLEOTIDE SEQUENCE [LARGE SCALE GENOMIC DNA]</scope>
    <source>
        <strain evidence="8 9">WS 5096</strain>
    </source>
</reference>
<dbReference type="Proteomes" id="UP000534677">
    <property type="component" value="Unassembled WGS sequence"/>
</dbReference>
<comment type="similarity">
    <text evidence="2">Belongs to the TrbI/VirB10 family.</text>
</comment>
<dbReference type="InterPro" id="IPR042217">
    <property type="entry name" value="T4SS_VirB10/TrbI"/>
</dbReference>
<evidence type="ECO:0008006" key="10">
    <source>
        <dbReference type="Google" id="ProtNLM"/>
    </source>
</evidence>
<evidence type="ECO:0000256" key="3">
    <source>
        <dbReference type="ARBA" id="ARBA00022692"/>
    </source>
</evidence>
<feature type="region of interest" description="Disordered" evidence="6">
    <location>
        <begin position="210"/>
        <end position="243"/>
    </location>
</feature>
<keyword evidence="3 7" id="KW-0812">Transmembrane</keyword>
<comment type="subcellular location">
    <subcellularLocation>
        <location evidence="1">Membrane</location>
        <topology evidence="1">Single-pass membrane protein</topology>
    </subcellularLocation>
</comment>
<evidence type="ECO:0000313" key="8">
    <source>
        <dbReference type="EMBL" id="MBC2385349.1"/>
    </source>
</evidence>
<dbReference type="CDD" id="cd16429">
    <property type="entry name" value="VirB10"/>
    <property type="match status" value="1"/>
</dbReference>
<dbReference type="Gene3D" id="2.40.128.260">
    <property type="entry name" value="Type IV secretion system, VirB10/TraB/TrbI"/>
    <property type="match status" value="1"/>
</dbReference>
<comment type="caution">
    <text evidence="8">The sequence shown here is derived from an EMBL/GenBank/DDBJ whole genome shotgun (WGS) entry which is preliminary data.</text>
</comment>
<sequence length="460" mass="47414">MSLLSADTSPSGLVTGVRSANKRPLIILGCVGTVVIMVLGMVAMERAANSERINAGSTETQTTAAPSTSSTLGDLSKQYGSTSFIAAEGDAPEAPTNPPAAAPAPAAATDAPSAPLNAPQTAATAAPNTGLSGQPLEYQQTLEAFSAKKAQLFEAALVASSSVPIPNRADAQQPAGYDTADGSDQGATNAQANLANLPAGATYAERVAAVQRAQRASAPPDSSDEQGSNSRDDSDKGAFAVENSDDNWILKSRTQAPPTPYVVRTGFVVPGIMVSGINSDLPGDIKGQVSQSVYDTATGRYCLIPQGTIATGKYNADVAFGQERVQVAWQRLTFPNGDVLNLGSMTGADSGGLSGLHDLVDNHWGKIFGAAMAMSVISAGYSLSQDNGSSANGDRRSASSSLSEGLGQNLGNAGTQVIQKNLAIQPTNLIRAGMRFNIMVQKDLVFSKPYAKCDTRRASR</sequence>